<evidence type="ECO:0000256" key="2">
    <source>
        <dbReference type="ARBA" id="ARBA00022676"/>
    </source>
</evidence>
<organism evidence="6 7">
    <name type="scientific">Candidatus Corynebacterium faecigallinarum</name>
    <dbReference type="NCBI Taxonomy" id="2838528"/>
    <lineage>
        <taxon>Bacteria</taxon>
        <taxon>Bacillati</taxon>
        <taxon>Actinomycetota</taxon>
        <taxon>Actinomycetes</taxon>
        <taxon>Mycobacteriales</taxon>
        <taxon>Corynebacteriaceae</taxon>
        <taxon>Corynebacterium</taxon>
    </lineage>
</organism>
<evidence type="ECO:0000256" key="1">
    <source>
        <dbReference type="ARBA" id="ARBA00009481"/>
    </source>
</evidence>
<dbReference type="PANTHER" id="PTHR12526:SF640">
    <property type="entry name" value="COLANIC ACID BIOSYNTHESIS GLYCOSYLTRANSFERASE WCAL-RELATED"/>
    <property type="match status" value="1"/>
</dbReference>
<evidence type="ECO:0000256" key="3">
    <source>
        <dbReference type="ARBA" id="ARBA00022679"/>
    </source>
</evidence>
<keyword evidence="2" id="KW-0328">Glycosyltransferase</keyword>
<feature type="domain" description="Glycosyltransferase subfamily 4-like N-terminal" evidence="5">
    <location>
        <begin position="17"/>
        <end position="185"/>
    </location>
</feature>
<evidence type="ECO:0000259" key="5">
    <source>
        <dbReference type="Pfam" id="PF13439"/>
    </source>
</evidence>
<comment type="caution">
    <text evidence="6">The sequence shown here is derived from an EMBL/GenBank/DDBJ whole genome shotgun (WGS) entry which is preliminary data.</text>
</comment>
<gene>
    <name evidence="6" type="ORF">H9751_04470</name>
</gene>
<dbReference type="SUPFAM" id="SSF53756">
    <property type="entry name" value="UDP-Glycosyltransferase/glycogen phosphorylase"/>
    <property type="match status" value="1"/>
</dbReference>
<keyword evidence="3" id="KW-0808">Transferase</keyword>
<evidence type="ECO:0000313" key="7">
    <source>
        <dbReference type="Proteomes" id="UP000823858"/>
    </source>
</evidence>
<proteinExistence type="inferred from homology"/>
<dbReference type="Gene3D" id="3.40.50.2000">
    <property type="entry name" value="Glycogen Phosphorylase B"/>
    <property type="match status" value="2"/>
</dbReference>
<evidence type="ECO:0000259" key="4">
    <source>
        <dbReference type="Pfam" id="PF00534"/>
    </source>
</evidence>
<dbReference type="Pfam" id="PF13439">
    <property type="entry name" value="Glyco_transf_4"/>
    <property type="match status" value="1"/>
</dbReference>
<accession>A0A9D2TPX9</accession>
<protein>
    <submittedName>
        <fullName evidence="6">Glycosyltransferase family 4 protein</fullName>
    </submittedName>
</protein>
<feature type="domain" description="Glycosyl transferase family 1" evidence="4">
    <location>
        <begin position="197"/>
        <end position="354"/>
    </location>
</feature>
<reference evidence="6" key="1">
    <citation type="journal article" date="2021" name="PeerJ">
        <title>Extensive microbial diversity within the chicken gut microbiome revealed by metagenomics and culture.</title>
        <authorList>
            <person name="Gilroy R."/>
            <person name="Ravi A."/>
            <person name="Getino M."/>
            <person name="Pursley I."/>
            <person name="Horton D.L."/>
            <person name="Alikhan N.F."/>
            <person name="Baker D."/>
            <person name="Gharbi K."/>
            <person name="Hall N."/>
            <person name="Watson M."/>
            <person name="Adriaenssens E.M."/>
            <person name="Foster-Nyarko E."/>
            <person name="Jarju S."/>
            <person name="Secka A."/>
            <person name="Antonio M."/>
            <person name="Oren A."/>
            <person name="Chaudhuri R.R."/>
            <person name="La Ragione R."/>
            <person name="Hildebrand F."/>
            <person name="Pallen M.J."/>
        </authorList>
    </citation>
    <scope>NUCLEOTIDE SEQUENCE</scope>
    <source>
        <strain evidence="6">ChiHjej13B12-4958</strain>
    </source>
</reference>
<dbReference type="CDD" id="cd03801">
    <property type="entry name" value="GT4_PimA-like"/>
    <property type="match status" value="1"/>
</dbReference>
<evidence type="ECO:0000313" key="6">
    <source>
        <dbReference type="EMBL" id="HJC84795.1"/>
    </source>
</evidence>
<dbReference type="Proteomes" id="UP000823858">
    <property type="component" value="Unassembled WGS sequence"/>
</dbReference>
<comment type="similarity">
    <text evidence="1">Belongs to the glycosyltransferase group 1 family. Glycosyltransferase 4 subfamily.</text>
</comment>
<dbReference type="PANTHER" id="PTHR12526">
    <property type="entry name" value="GLYCOSYLTRANSFERASE"/>
    <property type="match status" value="1"/>
</dbReference>
<dbReference type="AlphaFoldDB" id="A0A9D2TPX9"/>
<dbReference type="GO" id="GO:0016757">
    <property type="term" value="F:glycosyltransferase activity"/>
    <property type="evidence" value="ECO:0007669"/>
    <property type="project" value="UniProtKB-KW"/>
</dbReference>
<dbReference type="EMBL" id="DWVP01000009">
    <property type="protein sequence ID" value="HJC84795.1"/>
    <property type="molecule type" value="Genomic_DNA"/>
</dbReference>
<name>A0A9D2TPX9_9CORY</name>
<dbReference type="InterPro" id="IPR001296">
    <property type="entry name" value="Glyco_trans_1"/>
</dbReference>
<dbReference type="Pfam" id="PF00534">
    <property type="entry name" value="Glycos_transf_1"/>
    <property type="match status" value="1"/>
</dbReference>
<sequence length="378" mass="41793">MKVLLLCWRDSGHPEGGGSEVYLERVAEHLARRGHQVTYRTARYPGSARREERNGVNYVRGGGNLTVYPRAWWHMLRSRVLASRAGERPDVIVDTQNGVPFFAAVFGGWRGGVPSVLLTHHCHREQWPVAGPVLSRVGWFIESRLSPWLHRKHPYVTVSGPSAEELVELGVDRDRIRVIRNGVDVPDDLGDTSPESTGRTHLVTLSRLVPHKQIEHAMDALAAVLPGHPDTYLDVIGDGWWADNLRRHADELGIAGNVIFHGHVSEQVKHLLLARADLNILPSRKEGWGLVVIEAGLHGVPTLGYHTSAGLRDSVIDGSTGVLVGSEGGLINALEQLLDDPDQMAELGENARRRARTFSWGRTGAAWEKLLVELGEDR</sequence>
<dbReference type="InterPro" id="IPR028098">
    <property type="entry name" value="Glyco_trans_4-like_N"/>
</dbReference>
<reference evidence="6" key="2">
    <citation type="submission" date="2021-04" db="EMBL/GenBank/DDBJ databases">
        <authorList>
            <person name="Gilroy R."/>
        </authorList>
    </citation>
    <scope>NUCLEOTIDE SEQUENCE</scope>
    <source>
        <strain evidence="6">ChiHjej13B12-4958</strain>
    </source>
</reference>